<sequence length="122" mass="13836">MRPRYVVRPRIMDTKSRKCPGCGGSSRANALPLSDSFLQKLKMKWLLRARSYHNSPRRGILEFDIPMDQASLPALVGRGCYSGCSRTQARLLQVNRSILKSALQILSFWMGQFRKYVQSASA</sequence>
<keyword evidence="2" id="KW-1185">Reference proteome</keyword>
<protein>
    <submittedName>
        <fullName evidence="1">Uncharacterized protein</fullName>
    </submittedName>
</protein>
<name>A0ACB6ZE06_THEGA</name>
<comment type="caution">
    <text evidence="1">The sequence shown here is derived from an EMBL/GenBank/DDBJ whole genome shotgun (WGS) entry which is preliminary data.</text>
</comment>
<reference evidence="1" key="2">
    <citation type="journal article" date="2020" name="Nat. Commun.">
        <title>Large-scale genome sequencing of mycorrhizal fungi provides insights into the early evolution of symbiotic traits.</title>
        <authorList>
            <person name="Miyauchi S."/>
            <person name="Kiss E."/>
            <person name="Kuo A."/>
            <person name="Drula E."/>
            <person name="Kohler A."/>
            <person name="Sanchez-Garcia M."/>
            <person name="Morin E."/>
            <person name="Andreopoulos B."/>
            <person name="Barry K.W."/>
            <person name="Bonito G."/>
            <person name="Buee M."/>
            <person name="Carver A."/>
            <person name="Chen C."/>
            <person name="Cichocki N."/>
            <person name="Clum A."/>
            <person name="Culley D."/>
            <person name="Crous P.W."/>
            <person name="Fauchery L."/>
            <person name="Girlanda M."/>
            <person name="Hayes R.D."/>
            <person name="Keri Z."/>
            <person name="LaButti K."/>
            <person name="Lipzen A."/>
            <person name="Lombard V."/>
            <person name="Magnuson J."/>
            <person name="Maillard F."/>
            <person name="Murat C."/>
            <person name="Nolan M."/>
            <person name="Ohm R.A."/>
            <person name="Pangilinan J."/>
            <person name="Pereira M.F."/>
            <person name="Perotto S."/>
            <person name="Peter M."/>
            <person name="Pfister S."/>
            <person name="Riley R."/>
            <person name="Sitrit Y."/>
            <person name="Stielow J.B."/>
            <person name="Szollosi G."/>
            <person name="Zifcakova L."/>
            <person name="Stursova M."/>
            <person name="Spatafora J.W."/>
            <person name="Tedersoo L."/>
            <person name="Vaario L.M."/>
            <person name="Yamada A."/>
            <person name="Yan M."/>
            <person name="Wang P."/>
            <person name="Xu J."/>
            <person name="Bruns T."/>
            <person name="Baldrian P."/>
            <person name="Vilgalys R."/>
            <person name="Dunand C."/>
            <person name="Henrissat B."/>
            <person name="Grigoriev I.V."/>
            <person name="Hibbett D."/>
            <person name="Nagy L.G."/>
            <person name="Martin F.M."/>
        </authorList>
    </citation>
    <scope>NUCLEOTIDE SEQUENCE</scope>
    <source>
        <strain evidence="1">P2</strain>
    </source>
</reference>
<organism evidence="1 2">
    <name type="scientific">Thelephora ganbajun</name>
    <name type="common">Ganba fungus</name>
    <dbReference type="NCBI Taxonomy" id="370292"/>
    <lineage>
        <taxon>Eukaryota</taxon>
        <taxon>Fungi</taxon>
        <taxon>Dikarya</taxon>
        <taxon>Basidiomycota</taxon>
        <taxon>Agaricomycotina</taxon>
        <taxon>Agaricomycetes</taxon>
        <taxon>Thelephorales</taxon>
        <taxon>Thelephoraceae</taxon>
        <taxon>Thelephora</taxon>
    </lineage>
</organism>
<proteinExistence type="predicted"/>
<gene>
    <name evidence="1" type="ORF">BDM02DRAFT_3116453</name>
</gene>
<evidence type="ECO:0000313" key="1">
    <source>
        <dbReference type="EMBL" id="KAF9647841.1"/>
    </source>
</evidence>
<dbReference type="EMBL" id="MU118025">
    <property type="protein sequence ID" value="KAF9647841.1"/>
    <property type="molecule type" value="Genomic_DNA"/>
</dbReference>
<reference evidence="1" key="1">
    <citation type="submission" date="2019-10" db="EMBL/GenBank/DDBJ databases">
        <authorList>
            <consortium name="DOE Joint Genome Institute"/>
            <person name="Kuo A."/>
            <person name="Miyauchi S."/>
            <person name="Kiss E."/>
            <person name="Drula E."/>
            <person name="Kohler A."/>
            <person name="Sanchez-Garcia M."/>
            <person name="Andreopoulos B."/>
            <person name="Barry K.W."/>
            <person name="Bonito G."/>
            <person name="Buee M."/>
            <person name="Carver A."/>
            <person name="Chen C."/>
            <person name="Cichocki N."/>
            <person name="Clum A."/>
            <person name="Culley D."/>
            <person name="Crous P.W."/>
            <person name="Fauchery L."/>
            <person name="Girlanda M."/>
            <person name="Hayes R."/>
            <person name="Keri Z."/>
            <person name="Labutti K."/>
            <person name="Lipzen A."/>
            <person name="Lombard V."/>
            <person name="Magnuson J."/>
            <person name="Maillard F."/>
            <person name="Morin E."/>
            <person name="Murat C."/>
            <person name="Nolan M."/>
            <person name="Ohm R."/>
            <person name="Pangilinan J."/>
            <person name="Pereira M."/>
            <person name="Perotto S."/>
            <person name="Peter M."/>
            <person name="Riley R."/>
            <person name="Sitrit Y."/>
            <person name="Stielow B."/>
            <person name="Szollosi G."/>
            <person name="Zifcakova L."/>
            <person name="Stursova M."/>
            <person name="Spatafora J.W."/>
            <person name="Tedersoo L."/>
            <person name="Vaario L.-M."/>
            <person name="Yamada A."/>
            <person name="Yan M."/>
            <person name="Wang P."/>
            <person name="Xu J."/>
            <person name="Bruns T."/>
            <person name="Baldrian P."/>
            <person name="Vilgalys R."/>
            <person name="Henrissat B."/>
            <person name="Grigoriev I.V."/>
            <person name="Hibbett D."/>
            <person name="Nagy L.G."/>
            <person name="Martin F.M."/>
        </authorList>
    </citation>
    <scope>NUCLEOTIDE SEQUENCE</scope>
    <source>
        <strain evidence="1">P2</strain>
    </source>
</reference>
<dbReference type="Proteomes" id="UP000886501">
    <property type="component" value="Unassembled WGS sequence"/>
</dbReference>
<accession>A0ACB6ZE06</accession>
<evidence type="ECO:0000313" key="2">
    <source>
        <dbReference type="Proteomes" id="UP000886501"/>
    </source>
</evidence>